<keyword evidence="4" id="KW-0808">Transferase</keyword>
<evidence type="ECO:0000313" key="4">
    <source>
        <dbReference type="EMBL" id="AFL72594.1"/>
    </source>
</evidence>
<keyword evidence="2" id="KW-0997">Cell inner membrane</keyword>
<dbReference type="eggNOG" id="COG2956">
    <property type="taxonomic scope" value="Bacteria"/>
</dbReference>
<evidence type="ECO:0000256" key="2">
    <source>
        <dbReference type="HAMAP-Rule" id="MF_00994"/>
    </source>
</evidence>
<dbReference type="KEGG" id="tvi:Thivi_0534"/>
<keyword evidence="1 2" id="KW-0479">Metal-binding</keyword>
<dbReference type="HOGENOM" id="CLU_059365_1_0_6"/>
<feature type="topological domain" description="Cytoplasmic" evidence="2">
    <location>
        <begin position="21"/>
        <end position="397"/>
    </location>
</feature>
<organism evidence="4 5">
    <name type="scientific">Thiocystis violascens (strain ATCC 17096 / DSM 198 / 6111)</name>
    <name type="common">Chromatium violascens</name>
    <dbReference type="NCBI Taxonomy" id="765911"/>
    <lineage>
        <taxon>Bacteria</taxon>
        <taxon>Pseudomonadati</taxon>
        <taxon>Pseudomonadota</taxon>
        <taxon>Gammaproteobacteria</taxon>
        <taxon>Chromatiales</taxon>
        <taxon>Chromatiaceae</taxon>
        <taxon>Thiocystis</taxon>
    </lineage>
</organism>
<dbReference type="HAMAP" id="MF_00994">
    <property type="entry name" value="LPS_assembly_LapB"/>
    <property type="match status" value="1"/>
</dbReference>
<dbReference type="GO" id="GO:0005506">
    <property type="term" value="F:iron ion binding"/>
    <property type="evidence" value="ECO:0007669"/>
    <property type="project" value="UniProtKB-UniRule"/>
</dbReference>
<evidence type="ECO:0000259" key="3">
    <source>
        <dbReference type="Pfam" id="PF18073"/>
    </source>
</evidence>
<dbReference type="EMBL" id="CP003154">
    <property type="protein sequence ID" value="AFL72594.1"/>
    <property type="molecule type" value="Genomic_DNA"/>
</dbReference>
<dbReference type="NCBIfam" id="NF008757">
    <property type="entry name" value="PRK11788.1-5"/>
    <property type="match status" value="1"/>
</dbReference>
<keyword evidence="2" id="KW-0472">Membrane</keyword>
<dbReference type="OrthoDB" id="507476at2"/>
<comment type="function">
    <text evidence="2">Modulates cellular lipopolysaccharide (LPS) levels by regulating LpxC, which is involved in lipid A biosynthesis. May act by modulating the proteolytic activity of FtsH towards LpxC. May also coordinate assembly of proteins involved in LPS synthesis at the plasma membrane.</text>
</comment>
<dbReference type="InterPro" id="IPR030865">
    <property type="entry name" value="LapB"/>
</dbReference>
<proteinExistence type="inferred from homology"/>
<keyword evidence="2" id="KW-0802">TPR repeat</keyword>
<dbReference type="Gene3D" id="1.25.40.10">
    <property type="entry name" value="Tetratricopeptide repeat domain"/>
    <property type="match status" value="1"/>
</dbReference>
<evidence type="ECO:0000256" key="1">
    <source>
        <dbReference type="ARBA" id="ARBA00022723"/>
    </source>
</evidence>
<reference evidence="4 5" key="1">
    <citation type="submission" date="2012-06" db="EMBL/GenBank/DDBJ databases">
        <title>Complete sequence of Thiocystis violascens DSM 198.</title>
        <authorList>
            <consortium name="US DOE Joint Genome Institute"/>
            <person name="Lucas S."/>
            <person name="Han J."/>
            <person name="Lapidus A."/>
            <person name="Cheng J.-F."/>
            <person name="Goodwin L."/>
            <person name="Pitluck S."/>
            <person name="Peters L."/>
            <person name="Ovchinnikova G."/>
            <person name="Teshima H."/>
            <person name="Detter J.C."/>
            <person name="Han C."/>
            <person name="Tapia R."/>
            <person name="Land M."/>
            <person name="Hauser L."/>
            <person name="Kyrpides N."/>
            <person name="Ivanova N."/>
            <person name="Pagani I."/>
            <person name="Vogl K."/>
            <person name="Liu Z."/>
            <person name="Frigaard N.-U."/>
            <person name="Bryant D."/>
            <person name="Woyke T."/>
        </authorList>
    </citation>
    <scope>NUCLEOTIDE SEQUENCE [LARGE SCALE GENOMIC DNA]</scope>
    <source>
        <strain evidence="5">ATCC 17096 / DSM 198 / 6111</strain>
    </source>
</reference>
<dbReference type="STRING" id="765911.Thivi_0534"/>
<feature type="binding site" evidence="2">
    <location>
        <position position="357"/>
    </location>
    <ligand>
        <name>Fe cation</name>
        <dbReference type="ChEBI" id="CHEBI:24875"/>
    </ligand>
</feature>
<dbReference type="InterPro" id="IPR011990">
    <property type="entry name" value="TPR-like_helical_dom_sf"/>
</dbReference>
<dbReference type="AlphaFoldDB" id="I3Y6H6"/>
<dbReference type="Proteomes" id="UP000006062">
    <property type="component" value="Chromosome"/>
</dbReference>
<dbReference type="GO" id="GO:0008653">
    <property type="term" value="P:lipopolysaccharide metabolic process"/>
    <property type="evidence" value="ECO:0007669"/>
    <property type="project" value="InterPro"/>
</dbReference>
<evidence type="ECO:0000313" key="5">
    <source>
        <dbReference type="Proteomes" id="UP000006062"/>
    </source>
</evidence>
<keyword evidence="2" id="KW-0812">Transmembrane</keyword>
<dbReference type="GO" id="GO:0046890">
    <property type="term" value="P:regulation of lipid biosynthetic process"/>
    <property type="evidence" value="ECO:0007669"/>
    <property type="project" value="UniProtKB-UniRule"/>
</dbReference>
<dbReference type="RefSeq" id="WP_014777092.1">
    <property type="nucleotide sequence ID" value="NC_018012.1"/>
</dbReference>
<sequence length="397" mass="45066">MIELLFLLLPVAAASGWWLSRRDSRAKCDGLGPAHPDFLRGLNYLLEEQPDKAIDLFLKLAEVNGETVETHLALGSLFRRRGEVDRAIRIHQNLVERKNLSAERRGYALFELGQDYMCAGLLDRAEVLFQELVELDLHRKRALHALRDIYQRERDWAKCLEVAERLRPMTEQPMAVEIAHYHCELAEDARRKDDRETAQRQLLLAQQVDPNGVRAAMLEGHAALDDGDPQRAVILFLRVADRGAAYVAEILPSLIDALRRSGRDEVPELLGDLARRHPSSPLILSLAEVLEQARDAETALDLLTEYLSRHADLAALERLLDLLAQEADATRQNRLRVALNVTRHLLARHPVYQCEQCGFQARSLHWQCPSCKSWGTVLPVQPEPIVAPEISPERRFA</sequence>
<keyword evidence="5" id="KW-1185">Reference proteome</keyword>
<dbReference type="GO" id="GO:0009898">
    <property type="term" value="C:cytoplasmic side of plasma membrane"/>
    <property type="evidence" value="ECO:0007669"/>
    <property type="project" value="UniProtKB-UniRule"/>
</dbReference>
<feature type="binding site" evidence="2">
    <location>
        <position position="371"/>
    </location>
    <ligand>
        <name>Fe cation</name>
        <dbReference type="ChEBI" id="CHEBI:24875"/>
    </ligand>
</feature>
<dbReference type="GO" id="GO:0016740">
    <property type="term" value="F:transferase activity"/>
    <property type="evidence" value="ECO:0007669"/>
    <property type="project" value="UniProtKB-KW"/>
</dbReference>
<dbReference type="InterPro" id="IPR041166">
    <property type="entry name" value="Rubredoxin_2"/>
</dbReference>
<keyword evidence="2" id="KW-1003">Cell membrane</keyword>
<comment type="subcellular location">
    <subcellularLocation>
        <location evidence="2">Cell inner membrane</location>
        <topology evidence="2">Single-pass membrane protein</topology>
        <orientation evidence="2">Cytoplasmic side</orientation>
    </subcellularLocation>
</comment>
<accession>I3Y6H6</accession>
<keyword evidence="2" id="KW-1133">Transmembrane helix</keyword>
<feature type="domain" description="LapB rubredoxin metal binding" evidence="3">
    <location>
        <begin position="352"/>
        <end position="377"/>
    </location>
</feature>
<dbReference type="SUPFAM" id="SSF48452">
    <property type="entry name" value="TPR-like"/>
    <property type="match status" value="1"/>
</dbReference>
<dbReference type="Pfam" id="PF18073">
    <property type="entry name" value="Zn_ribbon_LapB"/>
    <property type="match status" value="1"/>
</dbReference>
<gene>
    <name evidence="2" type="primary">lapB</name>
    <name evidence="4" type="ordered locus">Thivi_0534</name>
</gene>
<name>I3Y6H6_THIV6</name>
<dbReference type="InterPro" id="IPR019734">
    <property type="entry name" value="TPR_rpt"/>
</dbReference>
<keyword evidence="2" id="KW-0408">Iron</keyword>
<feature type="binding site" evidence="2">
    <location>
        <position position="368"/>
    </location>
    <ligand>
        <name>Fe cation</name>
        <dbReference type="ChEBI" id="CHEBI:24875"/>
    </ligand>
</feature>
<comment type="similarity">
    <text evidence="2">Belongs to the LapB family.</text>
</comment>
<protein>
    <recommendedName>
        <fullName evidence="2">Lipopolysaccharide assembly protein B</fullName>
    </recommendedName>
</protein>
<keyword evidence="2" id="KW-0677">Repeat</keyword>
<dbReference type="Pfam" id="PF13176">
    <property type="entry name" value="TPR_7"/>
    <property type="match status" value="1"/>
</dbReference>
<feature type="binding site" evidence="2">
    <location>
        <position position="354"/>
    </location>
    <ligand>
        <name>Fe cation</name>
        <dbReference type="ChEBI" id="CHEBI:24875"/>
    </ligand>
</feature>